<organism evidence="7 8">
    <name type="scientific">Fragariocoptes setiger</name>
    <dbReference type="NCBI Taxonomy" id="1670756"/>
    <lineage>
        <taxon>Eukaryota</taxon>
        <taxon>Metazoa</taxon>
        <taxon>Ecdysozoa</taxon>
        <taxon>Arthropoda</taxon>
        <taxon>Chelicerata</taxon>
        <taxon>Arachnida</taxon>
        <taxon>Acari</taxon>
        <taxon>Acariformes</taxon>
        <taxon>Trombidiformes</taxon>
        <taxon>Prostigmata</taxon>
        <taxon>Eupodina</taxon>
        <taxon>Eriophyoidea</taxon>
        <taxon>Phytoptidae</taxon>
        <taxon>Fragariocoptes</taxon>
    </lineage>
</organism>
<keyword evidence="3" id="KW-0809">Transit peptide</keyword>
<dbReference type="InterPro" id="IPR001349">
    <property type="entry name" value="Cyt_c_oxidase_su6a"/>
</dbReference>
<dbReference type="Gene3D" id="4.10.95.10">
    <property type="entry name" value="Cytochrome c oxidase, subunit VIa"/>
    <property type="match status" value="1"/>
</dbReference>
<keyword evidence="8" id="KW-1185">Reference proteome</keyword>
<evidence type="ECO:0000256" key="3">
    <source>
        <dbReference type="ARBA" id="ARBA00022946"/>
    </source>
</evidence>
<comment type="similarity">
    <text evidence="6">Belongs to the cytochrome c oxidase subunit 6A family.</text>
</comment>
<reference evidence="7 8" key="1">
    <citation type="submission" date="2020-10" db="EMBL/GenBank/DDBJ databases">
        <authorList>
            <person name="Klimov P.B."/>
            <person name="Dyachkov S.M."/>
            <person name="Chetverikov P.E."/>
        </authorList>
    </citation>
    <scope>NUCLEOTIDE SEQUENCE [LARGE SCALE GENOMIC DNA]</scope>
    <source>
        <strain evidence="7">BMOC 18-1129-001#AD2665</strain>
        <tissue evidence="7">Entire mites</tissue>
    </source>
</reference>
<dbReference type="PANTHER" id="PTHR11504:SF0">
    <property type="entry name" value="CYTOCHROME C OXIDASE SUBUNIT"/>
    <property type="match status" value="1"/>
</dbReference>
<comment type="subcellular location">
    <subcellularLocation>
        <location evidence="1">Mitochondrion inner membrane</location>
    </subcellularLocation>
</comment>
<protein>
    <submittedName>
        <fullName evidence="7">Cytochrome c oxidase subunit 6A1, mitochondrial</fullName>
    </submittedName>
</protein>
<dbReference type="InterPro" id="IPR036418">
    <property type="entry name" value="Cyt_c_oxidase_su6a_sf"/>
</dbReference>
<evidence type="ECO:0000256" key="5">
    <source>
        <dbReference type="ARBA" id="ARBA00023136"/>
    </source>
</evidence>
<dbReference type="SUPFAM" id="SSF81411">
    <property type="entry name" value="Mitochondrial cytochrome c oxidase subunit VIa"/>
    <property type="match status" value="1"/>
</dbReference>
<evidence type="ECO:0000313" key="8">
    <source>
        <dbReference type="Proteomes" id="UP000825002"/>
    </source>
</evidence>
<dbReference type="Pfam" id="PF02046">
    <property type="entry name" value="COX6A"/>
    <property type="match status" value="1"/>
</dbReference>
<evidence type="ECO:0000256" key="1">
    <source>
        <dbReference type="ARBA" id="ARBA00004273"/>
    </source>
</evidence>
<evidence type="ECO:0000313" key="7">
    <source>
        <dbReference type="EMBL" id="KAG9509495.1"/>
    </source>
</evidence>
<dbReference type="PANTHER" id="PTHR11504">
    <property type="entry name" value="CYTOCHROME C OXIDASE POLYPEPTIDE VIA"/>
    <property type="match status" value="1"/>
</dbReference>
<dbReference type="EMBL" id="JAIFTH010000447">
    <property type="protein sequence ID" value="KAG9509495.1"/>
    <property type="molecule type" value="Genomic_DNA"/>
</dbReference>
<accession>A0ABQ7S7U6</accession>
<gene>
    <name evidence="7" type="primary">COX6A1</name>
    <name evidence="7" type="ORF">GZH46_01983</name>
</gene>
<name>A0ABQ7S7U6_9ACAR</name>
<proteinExistence type="inferred from homology"/>
<sequence>MIIVKPSPPPVLGRRPKSTVRVEFTPEEIARVRRYEYRNPGWAHPDNKWRRIHMPSKMWNRIFFMVCIPATCASGTYTYVKENEEEKHIMHHRPQFVPVEYLRVRRTPFPWGDGNHSLFHNPIPNGIHCQTVTKSDTTTTSHEEYLSS</sequence>
<dbReference type="Proteomes" id="UP000825002">
    <property type="component" value="Unassembled WGS sequence"/>
</dbReference>
<keyword evidence="4" id="KW-0496">Mitochondrion</keyword>
<evidence type="ECO:0000256" key="6">
    <source>
        <dbReference type="RuleBase" id="RU004396"/>
    </source>
</evidence>
<keyword evidence="2" id="KW-0999">Mitochondrion inner membrane</keyword>
<evidence type="ECO:0000256" key="4">
    <source>
        <dbReference type="ARBA" id="ARBA00023128"/>
    </source>
</evidence>
<feature type="non-terminal residue" evidence="7">
    <location>
        <position position="1"/>
    </location>
</feature>
<keyword evidence="5" id="KW-0472">Membrane</keyword>
<evidence type="ECO:0000256" key="2">
    <source>
        <dbReference type="ARBA" id="ARBA00022792"/>
    </source>
</evidence>
<comment type="caution">
    <text evidence="7">The sequence shown here is derived from an EMBL/GenBank/DDBJ whole genome shotgun (WGS) entry which is preliminary data.</text>
</comment>